<dbReference type="Proteomes" id="UP001596056">
    <property type="component" value="Unassembled WGS sequence"/>
</dbReference>
<comment type="caution">
    <text evidence="1">The sequence shown here is derived from an EMBL/GenBank/DDBJ whole genome shotgun (WGS) entry which is preliminary data.</text>
</comment>
<organism evidence="1 2">
    <name type="scientific">Rubellimicrobium aerolatum</name>
    <dbReference type="NCBI Taxonomy" id="490979"/>
    <lineage>
        <taxon>Bacteria</taxon>
        <taxon>Pseudomonadati</taxon>
        <taxon>Pseudomonadota</taxon>
        <taxon>Alphaproteobacteria</taxon>
        <taxon>Rhodobacterales</taxon>
        <taxon>Roseobacteraceae</taxon>
        <taxon>Rubellimicrobium</taxon>
    </lineage>
</organism>
<protein>
    <submittedName>
        <fullName evidence="1">Uncharacterized protein</fullName>
    </submittedName>
</protein>
<keyword evidence="2" id="KW-1185">Reference proteome</keyword>
<evidence type="ECO:0000313" key="1">
    <source>
        <dbReference type="EMBL" id="MFC5567471.1"/>
    </source>
</evidence>
<sequence>MSLIRWAILDPTGAPVRLGTLPASASAADLPDADVVWVPEAMSREEVWASRCVNGVWVPRADLPPPEPEPTAAAVAARALEAGRREARAQVLEAAAHVQRLYLTDLPGQTLVYEHKRLQALAYLAASADAPAPEDAEVYPLLASELRAGRAGSYWQAAQVIAYRAGVWTGLAAALDAARYRADDALAAAQDEAAIAAALAAYAAALDALTATYPPG</sequence>
<evidence type="ECO:0000313" key="2">
    <source>
        <dbReference type="Proteomes" id="UP001596056"/>
    </source>
</evidence>
<name>A0ABW0SF29_9RHOB</name>
<proteinExistence type="predicted"/>
<accession>A0ABW0SF29</accession>
<reference evidence="2" key="1">
    <citation type="journal article" date="2019" name="Int. J. Syst. Evol. Microbiol.">
        <title>The Global Catalogue of Microorganisms (GCM) 10K type strain sequencing project: providing services to taxonomists for standard genome sequencing and annotation.</title>
        <authorList>
            <consortium name="The Broad Institute Genomics Platform"/>
            <consortium name="The Broad Institute Genome Sequencing Center for Infectious Disease"/>
            <person name="Wu L."/>
            <person name="Ma J."/>
        </authorList>
    </citation>
    <scope>NUCLEOTIDE SEQUENCE [LARGE SCALE GENOMIC DNA]</scope>
    <source>
        <strain evidence="2">KACC 11588</strain>
    </source>
</reference>
<gene>
    <name evidence="1" type="ORF">ACFPOC_13745</name>
</gene>
<dbReference type="EMBL" id="JBHSNA010000015">
    <property type="protein sequence ID" value="MFC5567471.1"/>
    <property type="molecule type" value="Genomic_DNA"/>
</dbReference>
<dbReference type="RefSeq" id="WP_209840976.1">
    <property type="nucleotide sequence ID" value="NZ_JAGGJP010000009.1"/>
</dbReference>